<keyword evidence="6 11" id="KW-0808">Transferase</keyword>
<evidence type="ECO:0000313" key="14">
    <source>
        <dbReference type="Proteomes" id="UP001239909"/>
    </source>
</evidence>
<keyword evidence="4 11" id="KW-0021">Allosteric enzyme</keyword>
<dbReference type="HAMAP" id="MF_01218_B">
    <property type="entry name" value="Upp_B"/>
    <property type="match status" value="1"/>
</dbReference>
<name>A0ABQ6LT86_9RHOB</name>
<evidence type="ECO:0000256" key="11">
    <source>
        <dbReference type="HAMAP-Rule" id="MF_01218"/>
    </source>
</evidence>
<gene>
    <name evidence="11 13" type="primary">upp</name>
    <name evidence="13" type="ORF">LNKW23_44960</name>
</gene>
<dbReference type="NCBIfam" id="NF001097">
    <property type="entry name" value="PRK00129.1"/>
    <property type="match status" value="1"/>
</dbReference>
<keyword evidence="7 11" id="KW-0547">Nucleotide-binding</keyword>
<dbReference type="Pfam" id="PF14681">
    <property type="entry name" value="UPRTase"/>
    <property type="match status" value="1"/>
</dbReference>
<dbReference type="InterPro" id="IPR000836">
    <property type="entry name" value="PRTase_dom"/>
</dbReference>
<evidence type="ECO:0000256" key="1">
    <source>
        <dbReference type="ARBA" id="ARBA00005180"/>
    </source>
</evidence>
<evidence type="ECO:0000259" key="12">
    <source>
        <dbReference type="Pfam" id="PF14681"/>
    </source>
</evidence>
<keyword evidence="9 11" id="KW-0342">GTP-binding</keyword>
<dbReference type="GO" id="GO:0016757">
    <property type="term" value="F:glycosyltransferase activity"/>
    <property type="evidence" value="ECO:0007669"/>
    <property type="project" value="UniProtKB-KW"/>
</dbReference>
<evidence type="ECO:0000256" key="9">
    <source>
        <dbReference type="ARBA" id="ARBA00023134"/>
    </source>
</evidence>
<comment type="caution">
    <text evidence="13">The sequence shown here is derived from an EMBL/GenBank/DDBJ whole genome shotgun (WGS) entry which is preliminary data.</text>
</comment>
<feature type="binding site" evidence="11">
    <location>
        <position position="206"/>
    </location>
    <ligand>
        <name>5-phospho-alpha-D-ribose 1-diphosphate</name>
        <dbReference type="ChEBI" id="CHEBI:58017"/>
    </ligand>
</feature>
<dbReference type="EC" id="2.4.2.9" evidence="3 11"/>
<feature type="domain" description="Phosphoribosyltransferase" evidence="12">
    <location>
        <begin position="15"/>
        <end position="214"/>
    </location>
</feature>
<protein>
    <recommendedName>
        <fullName evidence="3 11">Uracil phosphoribosyltransferase</fullName>
        <ecNumber evidence="3 11">2.4.2.9</ecNumber>
    </recommendedName>
    <alternativeName>
        <fullName evidence="10 11">UMP pyrophosphorylase</fullName>
    </alternativeName>
    <alternativeName>
        <fullName evidence="11">UPRTase</fullName>
    </alternativeName>
</protein>
<evidence type="ECO:0000313" key="13">
    <source>
        <dbReference type="EMBL" id="GMG85278.1"/>
    </source>
</evidence>
<evidence type="ECO:0000256" key="10">
    <source>
        <dbReference type="ARBA" id="ARBA00031082"/>
    </source>
</evidence>
<dbReference type="SUPFAM" id="SSF53271">
    <property type="entry name" value="PRTase-like"/>
    <property type="match status" value="1"/>
</dbReference>
<dbReference type="InterPro" id="IPR029057">
    <property type="entry name" value="PRTase-like"/>
</dbReference>
<comment type="function">
    <text evidence="11">Catalyzes the conversion of uracil and 5-phospho-alpha-D-ribose 1-diphosphate (PRPP) to UMP and diphosphate.</text>
</comment>
<accession>A0ABQ6LT86</accession>
<sequence length="221" mass="24069">MSETAGVPNFTEVLHPLVQHKLTRMRMKDTSTASFRDLLREISLLLAYELLRDLPIEEVEIETPVATMMAPKLSGKKVCFVSILRAGDGLLQGLLDLVPSARVGHIGLFRDPVTKLPVEYLCKLPDDLTDRVTVLVDPMLATAGSAIEAVRMVKEAGAQDVRFLALVAAPEGARAFHAAHPDVPVFAAKMDACLDARKYIVPGLGDAGDRLFGTKDHRSED</sequence>
<dbReference type="EMBL" id="BSYI01000057">
    <property type="protein sequence ID" value="GMG85278.1"/>
    <property type="molecule type" value="Genomic_DNA"/>
</dbReference>
<evidence type="ECO:0000256" key="8">
    <source>
        <dbReference type="ARBA" id="ARBA00022842"/>
    </source>
</evidence>
<organism evidence="13 14">
    <name type="scientific">Paralimibaculum aggregatum</name>
    <dbReference type="NCBI Taxonomy" id="3036245"/>
    <lineage>
        <taxon>Bacteria</taxon>
        <taxon>Pseudomonadati</taxon>
        <taxon>Pseudomonadota</taxon>
        <taxon>Alphaproteobacteria</taxon>
        <taxon>Rhodobacterales</taxon>
        <taxon>Paracoccaceae</taxon>
        <taxon>Paralimibaculum</taxon>
    </lineage>
</organism>
<evidence type="ECO:0000256" key="5">
    <source>
        <dbReference type="ARBA" id="ARBA00022676"/>
    </source>
</evidence>
<comment type="similarity">
    <text evidence="2 11">Belongs to the UPRTase family.</text>
</comment>
<feature type="binding site" evidence="11">
    <location>
        <begin position="205"/>
        <end position="207"/>
    </location>
    <ligand>
        <name>uracil</name>
        <dbReference type="ChEBI" id="CHEBI:17568"/>
    </ligand>
</feature>
<evidence type="ECO:0000256" key="7">
    <source>
        <dbReference type="ARBA" id="ARBA00022741"/>
    </source>
</evidence>
<evidence type="ECO:0000256" key="6">
    <source>
        <dbReference type="ARBA" id="ARBA00022679"/>
    </source>
</evidence>
<feature type="binding site" evidence="11">
    <location>
        <position position="85"/>
    </location>
    <ligand>
        <name>5-phospho-alpha-D-ribose 1-diphosphate</name>
        <dbReference type="ChEBI" id="CHEBI:58017"/>
    </ligand>
</feature>
<feature type="binding site" evidence="11">
    <location>
        <position position="200"/>
    </location>
    <ligand>
        <name>uracil</name>
        <dbReference type="ChEBI" id="CHEBI:17568"/>
    </ligand>
</feature>
<evidence type="ECO:0000256" key="4">
    <source>
        <dbReference type="ARBA" id="ARBA00022533"/>
    </source>
</evidence>
<dbReference type="NCBIfam" id="TIGR01091">
    <property type="entry name" value="upp"/>
    <property type="match status" value="1"/>
</dbReference>
<comment type="cofactor">
    <cofactor evidence="11">
        <name>Mg(2+)</name>
        <dbReference type="ChEBI" id="CHEBI:18420"/>
    </cofactor>
    <text evidence="11">Binds 1 Mg(2+) ion per subunit. The magnesium is bound as Mg-PRPP.</text>
</comment>
<keyword evidence="8 11" id="KW-0460">Magnesium</keyword>
<comment type="activity regulation">
    <text evidence="11">Allosterically activated by GTP.</text>
</comment>
<dbReference type="RefSeq" id="WP_285674568.1">
    <property type="nucleotide sequence ID" value="NZ_BSYI01000057.1"/>
</dbReference>
<evidence type="ECO:0000256" key="2">
    <source>
        <dbReference type="ARBA" id="ARBA00009516"/>
    </source>
</evidence>
<dbReference type="PANTHER" id="PTHR32315">
    <property type="entry name" value="ADENINE PHOSPHORIBOSYLTRANSFERASE"/>
    <property type="match status" value="1"/>
</dbReference>
<dbReference type="InterPro" id="IPR050054">
    <property type="entry name" value="UPRTase/APRTase"/>
</dbReference>
<feature type="binding site" evidence="11">
    <location>
        <position position="110"/>
    </location>
    <ligand>
        <name>5-phospho-alpha-D-ribose 1-diphosphate</name>
        <dbReference type="ChEBI" id="CHEBI:58017"/>
    </ligand>
</feature>
<dbReference type="CDD" id="cd06223">
    <property type="entry name" value="PRTases_typeI"/>
    <property type="match status" value="1"/>
</dbReference>
<proteinExistence type="inferred from homology"/>
<feature type="binding site" evidence="11">
    <location>
        <begin position="137"/>
        <end position="145"/>
    </location>
    <ligand>
        <name>5-phospho-alpha-D-ribose 1-diphosphate</name>
        <dbReference type="ChEBI" id="CHEBI:58017"/>
    </ligand>
</feature>
<keyword evidence="5 11" id="KW-0328">Glycosyltransferase</keyword>
<evidence type="ECO:0000256" key="3">
    <source>
        <dbReference type="ARBA" id="ARBA00011894"/>
    </source>
</evidence>
<comment type="pathway">
    <text evidence="1 11">Pyrimidine metabolism; UMP biosynthesis via salvage pathway; UMP from uracil: step 1/1.</text>
</comment>
<comment type="catalytic activity">
    <reaction evidence="11">
        <text>UMP + diphosphate = 5-phospho-alpha-D-ribose 1-diphosphate + uracil</text>
        <dbReference type="Rhea" id="RHEA:13017"/>
        <dbReference type="ChEBI" id="CHEBI:17568"/>
        <dbReference type="ChEBI" id="CHEBI:33019"/>
        <dbReference type="ChEBI" id="CHEBI:57865"/>
        <dbReference type="ChEBI" id="CHEBI:58017"/>
        <dbReference type="EC" id="2.4.2.9"/>
    </reaction>
</comment>
<dbReference type="InterPro" id="IPR005765">
    <property type="entry name" value="UPRT"/>
</dbReference>
<dbReference type="Gene3D" id="3.40.50.2020">
    <property type="match status" value="1"/>
</dbReference>
<dbReference type="InterPro" id="IPR034332">
    <property type="entry name" value="Upp_B"/>
</dbReference>
<dbReference type="Proteomes" id="UP001239909">
    <property type="component" value="Unassembled WGS sequence"/>
</dbReference>
<reference evidence="13 14" key="1">
    <citation type="submission" date="2023-04" db="EMBL/GenBank/DDBJ databases">
        <title>Marinoamorphus aggregata gen. nov., sp. Nov., isolate from tissue of brittle star Ophioplocus japonicus.</title>
        <authorList>
            <person name="Kawano K."/>
            <person name="Sawayama S."/>
            <person name="Nakagawa S."/>
        </authorList>
    </citation>
    <scope>NUCLEOTIDE SEQUENCE [LARGE SCALE GENOMIC DNA]</scope>
    <source>
        <strain evidence="13 14">NKW23</strain>
    </source>
</reference>
<dbReference type="PANTHER" id="PTHR32315:SF4">
    <property type="entry name" value="URACIL PHOSPHORIBOSYLTRANSFERASE, CHLOROPLASTIC"/>
    <property type="match status" value="1"/>
</dbReference>
<keyword evidence="14" id="KW-1185">Reference proteome</keyword>